<evidence type="ECO:0000313" key="2">
    <source>
        <dbReference type="Proteomes" id="UP000051984"/>
    </source>
</evidence>
<dbReference type="PATRIC" id="fig|1423816.3.peg.541"/>
<gene>
    <name evidence="1" type="ORF">FD51_GL000538</name>
</gene>
<dbReference type="Gene3D" id="3.40.50.1820">
    <property type="entry name" value="alpha/beta hydrolase"/>
    <property type="match status" value="1"/>
</dbReference>
<protein>
    <submittedName>
        <fullName evidence="1">Alpha beta hydrolase superfamily protein</fullName>
    </submittedName>
</protein>
<dbReference type="eggNOG" id="COG4814">
    <property type="taxonomic scope" value="Bacteria"/>
</dbReference>
<sequence>MGDYMRLIKRLLLVVVILLVGLAPGTQLVEADTTPTIFVHGYRGTAFSTNQLIEGAEAAGVAKRSMVITVSPTGQLDVRGTLHTTAAPIIQVIFQNNTAGEEVDSQWLAKIFTMLHERYGVVKLNAVGHSMGAYAVIAAAMAQTPIELEKVVAIAGPYDGLLGWNDQPHQLQLAADGRPNLIRPEYARLLKNRTHFRAKSVLNIYGNVQDGTDTDTVVSVNSALSLGYLLRGLTKYQTLEVTGPHAQHSQLHEHNVTVDRAMLQFIWGK</sequence>
<dbReference type="EMBL" id="AZCT01000010">
    <property type="protein sequence ID" value="KRK12128.1"/>
    <property type="molecule type" value="Genomic_DNA"/>
</dbReference>
<dbReference type="Proteomes" id="UP000051984">
    <property type="component" value="Unassembled WGS sequence"/>
</dbReference>
<dbReference type="AlphaFoldDB" id="A0A0R1ESE2"/>
<dbReference type="SUPFAM" id="SSF53474">
    <property type="entry name" value="alpha/beta-Hydrolases"/>
    <property type="match status" value="1"/>
</dbReference>
<dbReference type="GO" id="GO:0016787">
    <property type="term" value="F:hydrolase activity"/>
    <property type="evidence" value="ECO:0007669"/>
    <property type="project" value="UniProtKB-KW"/>
</dbReference>
<accession>A0A0R1ESE2</accession>
<proteinExistence type="predicted"/>
<name>A0A0R1ESE2_LACZE</name>
<dbReference type="Pfam" id="PF06028">
    <property type="entry name" value="DUF915"/>
    <property type="match status" value="1"/>
</dbReference>
<organism evidence="1 2">
    <name type="scientific">Lacticaseibacillus zeae DSM 20178 = KCTC 3804</name>
    <dbReference type="NCBI Taxonomy" id="1423816"/>
    <lineage>
        <taxon>Bacteria</taxon>
        <taxon>Bacillati</taxon>
        <taxon>Bacillota</taxon>
        <taxon>Bacilli</taxon>
        <taxon>Lactobacillales</taxon>
        <taxon>Lactobacillaceae</taxon>
        <taxon>Lacticaseibacillus</taxon>
    </lineage>
</organism>
<reference evidence="1 2" key="1">
    <citation type="journal article" date="2015" name="Genome Announc.">
        <title>Expanding the biotechnology potential of lactobacilli through comparative genomics of 213 strains and associated genera.</title>
        <authorList>
            <person name="Sun Z."/>
            <person name="Harris H.M."/>
            <person name="McCann A."/>
            <person name="Guo C."/>
            <person name="Argimon S."/>
            <person name="Zhang W."/>
            <person name="Yang X."/>
            <person name="Jeffery I.B."/>
            <person name="Cooney J.C."/>
            <person name="Kagawa T.F."/>
            <person name="Liu W."/>
            <person name="Song Y."/>
            <person name="Salvetti E."/>
            <person name="Wrobel A."/>
            <person name="Rasinkangas P."/>
            <person name="Parkhill J."/>
            <person name="Rea M.C."/>
            <person name="O'Sullivan O."/>
            <person name="Ritari J."/>
            <person name="Douillard F.P."/>
            <person name="Paul Ross R."/>
            <person name="Yang R."/>
            <person name="Briner A.E."/>
            <person name="Felis G.E."/>
            <person name="de Vos W.M."/>
            <person name="Barrangou R."/>
            <person name="Klaenhammer T.R."/>
            <person name="Caufield P.W."/>
            <person name="Cui Y."/>
            <person name="Zhang H."/>
            <person name="O'Toole P.W."/>
        </authorList>
    </citation>
    <scope>NUCLEOTIDE SEQUENCE [LARGE SCALE GENOMIC DNA]</scope>
    <source>
        <strain evidence="1 2">DSM 20178</strain>
    </source>
</reference>
<evidence type="ECO:0000313" key="1">
    <source>
        <dbReference type="EMBL" id="KRK12128.1"/>
    </source>
</evidence>
<comment type="caution">
    <text evidence="1">The sequence shown here is derived from an EMBL/GenBank/DDBJ whole genome shotgun (WGS) entry which is preliminary data.</text>
</comment>
<dbReference type="InterPro" id="IPR010315">
    <property type="entry name" value="DUF915_hydro-like"/>
</dbReference>
<dbReference type="InterPro" id="IPR029058">
    <property type="entry name" value="AB_hydrolase_fold"/>
</dbReference>
<keyword evidence="1" id="KW-0378">Hydrolase</keyword>